<evidence type="ECO:0000313" key="2">
    <source>
        <dbReference type="EMBL" id="KAJ7742724.1"/>
    </source>
</evidence>
<dbReference type="InterPro" id="IPR027417">
    <property type="entry name" value="P-loop_NTPase"/>
</dbReference>
<sequence>MPRVNSSLIQYTNVAATTVRDIAESAHVPFLVSVAVLSLSITKNVQLLKANREECFRMVEQIHEILCAIVKQYSNLQMDGVLPPKLLHDIGNFAQTLQKLHVFIEAQQRMGKIRQFIKQLDINLQIRSCKTEMQIAVDTFRVQSGISVPLKFSELKQDEEERHKELLALLEANPDLTKSEQGLSSVTGTLSSVGNSSGSLSMLPGCPQIFHGRERELQELVDVLQDDEARIAILGPGGIGKTSLATAVLHHEHVVNKYSSRYFVPCHLASTTRDLVAVIANHIGLEPSPNIARKILQHLTYSEPPLLVLDNFETPWESTTSRSGVEDFLAHLAEISHLAIIITMRGVELPGKIKWTQPFFKPLKSLSNTAALETFLDIADETHGTEEIMQLLAMTGNIPLAICLIASVAVFEGCPATLNRWEREKTLLLSNGHDKRSSLDISIMLSFSSPRMTSGAQDLLSILSILPDGLSDPELVQSGLPIPNILASKSKLIATSLAYIDQGHRLKVSVPVREYMQTNHPPSPTMKFAFRQYCHQLIRVWTDFRSGSSGNTLFPIMINAGNLRAVFLDALTMECQDEITNIRSALSFLPFCRIANHDHVIVMQAVSSRIMHWKEDAVYGEFLVESVQSMHVKPDEIDAMIRTGNSYFQSVPDTKKARWYSSLGSYYFDHMNDVSLGLHYFRGALDLADKGADNYPSRTGRWALDRIASILNHQGNHSEARSFAQKAQKYAEYLGDPLAQAQSTYVEATCCCGLSDFQSAFMLCQRARNILLACGLGDGSTYFYIKTTEVDIHIQKTEYKEAEDITLSIIASHSPGKPATFSYGFALLNLALINIQTRALEETINQNLKTAKHIFSTVVPVPLLVLYCDTGIADLALREGNLRCAQSQFAKCFALSCNLQAIDASLFCLERLADHHHRMDSLTDTLQWAAVFLALSYKTNNKLALHKALQCLGNVFVCFQRGHWDSSEPVSCGI</sequence>
<dbReference type="PANTHER" id="PTHR47691:SF3">
    <property type="entry name" value="HTH-TYPE TRANSCRIPTIONAL REGULATOR RV0890C-RELATED"/>
    <property type="match status" value="1"/>
</dbReference>
<dbReference type="Gene3D" id="1.25.40.10">
    <property type="entry name" value="Tetratricopeptide repeat domain"/>
    <property type="match status" value="1"/>
</dbReference>
<evidence type="ECO:0000259" key="1">
    <source>
        <dbReference type="Pfam" id="PF20703"/>
    </source>
</evidence>
<dbReference type="InterPro" id="IPR036537">
    <property type="entry name" value="Adaptor_Cbl_N_dom_sf"/>
</dbReference>
<keyword evidence="3" id="KW-1185">Reference proteome</keyword>
<reference evidence="2" key="1">
    <citation type="submission" date="2023-03" db="EMBL/GenBank/DDBJ databases">
        <title>Massive genome expansion in bonnet fungi (Mycena s.s.) driven by repeated elements and novel gene families across ecological guilds.</title>
        <authorList>
            <consortium name="Lawrence Berkeley National Laboratory"/>
            <person name="Harder C.B."/>
            <person name="Miyauchi S."/>
            <person name="Viragh M."/>
            <person name="Kuo A."/>
            <person name="Thoen E."/>
            <person name="Andreopoulos B."/>
            <person name="Lu D."/>
            <person name="Skrede I."/>
            <person name="Drula E."/>
            <person name="Henrissat B."/>
            <person name="Morin E."/>
            <person name="Kohler A."/>
            <person name="Barry K."/>
            <person name="LaButti K."/>
            <person name="Morin E."/>
            <person name="Salamov A."/>
            <person name="Lipzen A."/>
            <person name="Mereny Z."/>
            <person name="Hegedus B."/>
            <person name="Baldrian P."/>
            <person name="Stursova M."/>
            <person name="Weitz H."/>
            <person name="Taylor A."/>
            <person name="Grigoriev I.V."/>
            <person name="Nagy L.G."/>
            <person name="Martin F."/>
            <person name="Kauserud H."/>
        </authorList>
    </citation>
    <scope>NUCLEOTIDE SEQUENCE</scope>
    <source>
        <strain evidence="2">CBHHK188m</strain>
    </source>
</reference>
<dbReference type="InterPro" id="IPR059179">
    <property type="entry name" value="MLKL-like_MCAfunc"/>
</dbReference>
<dbReference type="SUPFAM" id="SSF48452">
    <property type="entry name" value="TPR-like"/>
    <property type="match status" value="1"/>
</dbReference>
<dbReference type="EMBL" id="JARJLG010000116">
    <property type="protein sequence ID" value="KAJ7742724.1"/>
    <property type="molecule type" value="Genomic_DNA"/>
</dbReference>
<dbReference type="Pfam" id="PF20703">
    <property type="entry name" value="nSTAND1"/>
    <property type="match status" value="1"/>
</dbReference>
<accession>A0AAD7IGP8</accession>
<dbReference type="GO" id="GO:0007166">
    <property type="term" value="P:cell surface receptor signaling pathway"/>
    <property type="evidence" value="ECO:0007669"/>
    <property type="project" value="InterPro"/>
</dbReference>
<name>A0AAD7IGP8_9AGAR</name>
<dbReference type="AlphaFoldDB" id="A0AAD7IGP8"/>
<protein>
    <recommendedName>
        <fullName evidence="1">Novel STAND NTPase 1 domain-containing protein</fullName>
    </recommendedName>
</protein>
<comment type="caution">
    <text evidence="2">The sequence shown here is derived from an EMBL/GenBank/DDBJ whole genome shotgun (WGS) entry which is preliminary data.</text>
</comment>
<dbReference type="Gene3D" id="1.20.930.20">
    <property type="entry name" value="Adaptor protein Cbl, N-terminal domain"/>
    <property type="match status" value="1"/>
</dbReference>
<dbReference type="InterPro" id="IPR011990">
    <property type="entry name" value="TPR-like_helical_dom_sf"/>
</dbReference>
<gene>
    <name evidence="2" type="ORF">DFH07DRAFT_925515</name>
</gene>
<dbReference type="Gene3D" id="3.40.50.300">
    <property type="entry name" value="P-loop containing nucleotide triphosphate hydrolases"/>
    <property type="match status" value="1"/>
</dbReference>
<dbReference type="PANTHER" id="PTHR47691">
    <property type="entry name" value="REGULATOR-RELATED"/>
    <property type="match status" value="1"/>
</dbReference>
<organism evidence="2 3">
    <name type="scientific">Mycena maculata</name>
    <dbReference type="NCBI Taxonomy" id="230809"/>
    <lineage>
        <taxon>Eukaryota</taxon>
        <taxon>Fungi</taxon>
        <taxon>Dikarya</taxon>
        <taxon>Basidiomycota</taxon>
        <taxon>Agaricomycotina</taxon>
        <taxon>Agaricomycetes</taxon>
        <taxon>Agaricomycetidae</taxon>
        <taxon>Agaricales</taxon>
        <taxon>Marasmiineae</taxon>
        <taxon>Mycenaceae</taxon>
        <taxon>Mycena</taxon>
    </lineage>
</organism>
<dbReference type="InterPro" id="IPR049052">
    <property type="entry name" value="nSTAND1"/>
</dbReference>
<dbReference type="SUPFAM" id="SSF52540">
    <property type="entry name" value="P-loop containing nucleoside triphosphate hydrolases"/>
    <property type="match status" value="1"/>
</dbReference>
<proteinExistence type="predicted"/>
<dbReference type="CDD" id="cd21037">
    <property type="entry name" value="MLKL_NTD"/>
    <property type="match status" value="1"/>
</dbReference>
<dbReference type="Proteomes" id="UP001215280">
    <property type="component" value="Unassembled WGS sequence"/>
</dbReference>
<feature type="domain" description="Novel STAND NTPase 1" evidence="1">
    <location>
        <begin position="208"/>
        <end position="345"/>
    </location>
</feature>
<evidence type="ECO:0000313" key="3">
    <source>
        <dbReference type="Proteomes" id="UP001215280"/>
    </source>
</evidence>